<keyword evidence="1" id="KW-0808">Transferase</keyword>
<gene>
    <name evidence="1" type="ORF">JT362_23380</name>
</gene>
<dbReference type="InterPro" id="IPR029063">
    <property type="entry name" value="SAM-dependent_MTases_sf"/>
</dbReference>
<organism evidence="1 2">
    <name type="scientific">Actinophytocola gossypii</name>
    <dbReference type="NCBI Taxonomy" id="2812003"/>
    <lineage>
        <taxon>Bacteria</taxon>
        <taxon>Bacillati</taxon>
        <taxon>Actinomycetota</taxon>
        <taxon>Actinomycetes</taxon>
        <taxon>Pseudonocardiales</taxon>
        <taxon>Pseudonocardiaceae</taxon>
    </lineage>
</organism>
<sequence>MTTPDLGAVFDAAHAEFAVLSPLLWEPIGAETTARSAPRPGDRVLDVCCGAGSSAFPAARAVGPTGRVDGIDLADRLLDQGRARAVAEGLDQLRFTAADATTWPGVDGGYDVVQCVFGVFFFPDMNIGGAHLVGLLRPGGRFTATTWDRTAIAPVPEILMDAIRDVTGETPRRDGPAPTERINTPELLTEWLTSLGLRDVEVTTYPHRMRLDDDAAWALVMGAAMRAMLMKLDAETVERVRARFTALLADRGVDELNATTLIGTGRT</sequence>
<accession>A0ABT2JDW8</accession>
<dbReference type="Gene3D" id="3.40.50.150">
    <property type="entry name" value="Vaccinia Virus protein VP39"/>
    <property type="match status" value="1"/>
</dbReference>
<keyword evidence="2" id="KW-1185">Reference proteome</keyword>
<dbReference type="GO" id="GO:0008168">
    <property type="term" value="F:methyltransferase activity"/>
    <property type="evidence" value="ECO:0007669"/>
    <property type="project" value="UniProtKB-KW"/>
</dbReference>
<protein>
    <submittedName>
        <fullName evidence="1">Class I SAM-dependent methyltransferase</fullName>
    </submittedName>
</protein>
<dbReference type="PANTHER" id="PTHR43591">
    <property type="entry name" value="METHYLTRANSFERASE"/>
    <property type="match status" value="1"/>
</dbReference>
<dbReference type="Pfam" id="PF01209">
    <property type="entry name" value="Ubie_methyltran"/>
    <property type="match status" value="1"/>
</dbReference>
<comment type="caution">
    <text evidence="1">The sequence shown here is derived from an EMBL/GenBank/DDBJ whole genome shotgun (WGS) entry which is preliminary data.</text>
</comment>
<dbReference type="CDD" id="cd02440">
    <property type="entry name" value="AdoMet_MTases"/>
    <property type="match status" value="1"/>
</dbReference>
<proteinExistence type="predicted"/>
<evidence type="ECO:0000313" key="2">
    <source>
        <dbReference type="Proteomes" id="UP001156441"/>
    </source>
</evidence>
<reference evidence="1 2" key="1">
    <citation type="submission" date="2021-02" db="EMBL/GenBank/DDBJ databases">
        <title>Actinophytocola xerophila sp. nov., isolated from soil of cotton cropping field.</title>
        <authorList>
            <person name="Huang R."/>
            <person name="Chen X."/>
            <person name="Ge X."/>
            <person name="Liu W."/>
        </authorList>
    </citation>
    <scope>NUCLEOTIDE SEQUENCE [LARGE SCALE GENOMIC DNA]</scope>
    <source>
        <strain evidence="1 2">S1-96</strain>
    </source>
</reference>
<dbReference type="RefSeq" id="WP_260193852.1">
    <property type="nucleotide sequence ID" value="NZ_JAFFZE010000017.1"/>
</dbReference>
<dbReference type="GO" id="GO:0032259">
    <property type="term" value="P:methylation"/>
    <property type="evidence" value="ECO:0007669"/>
    <property type="project" value="UniProtKB-KW"/>
</dbReference>
<name>A0ABT2JDW8_9PSEU</name>
<dbReference type="Proteomes" id="UP001156441">
    <property type="component" value="Unassembled WGS sequence"/>
</dbReference>
<dbReference type="EMBL" id="JAFFZE010000017">
    <property type="protein sequence ID" value="MCT2586065.1"/>
    <property type="molecule type" value="Genomic_DNA"/>
</dbReference>
<dbReference type="SUPFAM" id="SSF53335">
    <property type="entry name" value="S-adenosyl-L-methionine-dependent methyltransferases"/>
    <property type="match status" value="1"/>
</dbReference>
<evidence type="ECO:0000313" key="1">
    <source>
        <dbReference type="EMBL" id="MCT2586065.1"/>
    </source>
</evidence>
<dbReference type="PANTHER" id="PTHR43591:SF99">
    <property type="entry name" value="OS06G0646000 PROTEIN"/>
    <property type="match status" value="1"/>
</dbReference>
<keyword evidence="1" id="KW-0489">Methyltransferase</keyword>